<dbReference type="RefSeq" id="WP_344682238.1">
    <property type="nucleotide sequence ID" value="NZ_BAAAVT010000001.1"/>
</dbReference>
<keyword evidence="2" id="KW-0812">Transmembrane</keyword>
<dbReference type="EMBL" id="BAAAVT010000001">
    <property type="protein sequence ID" value="GAA3050233.1"/>
    <property type="molecule type" value="Genomic_DNA"/>
</dbReference>
<evidence type="ECO:0000256" key="2">
    <source>
        <dbReference type="SAM" id="Phobius"/>
    </source>
</evidence>
<evidence type="ECO:0000313" key="4">
    <source>
        <dbReference type="Proteomes" id="UP001500236"/>
    </source>
</evidence>
<name>A0ABP6LLN0_9MICC</name>
<keyword evidence="2" id="KW-1133">Transmembrane helix</keyword>
<accession>A0ABP6LLN0</accession>
<dbReference type="Proteomes" id="UP001500236">
    <property type="component" value="Unassembled WGS sequence"/>
</dbReference>
<evidence type="ECO:0000256" key="1">
    <source>
        <dbReference type="SAM" id="MobiDB-lite"/>
    </source>
</evidence>
<comment type="caution">
    <text evidence="3">The sequence shown here is derived from an EMBL/GenBank/DDBJ whole genome shotgun (WGS) entry which is preliminary data.</text>
</comment>
<reference evidence="4" key="1">
    <citation type="journal article" date="2019" name="Int. J. Syst. Evol. Microbiol.">
        <title>The Global Catalogue of Microorganisms (GCM) 10K type strain sequencing project: providing services to taxonomists for standard genome sequencing and annotation.</title>
        <authorList>
            <consortium name="The Broad Institute Genomics Platform"/>
            <consortium name="The Broad Institute Genome Sequencing Center for Infectious Disease"/>
            <person name="Wu L."/>
            <person name="Ma J."/>
        </authorList>
    </citation>
    <scope>NUCLEOTIDE SEQUENCE [LARGE SCALE GENOMIC DNA]</scope>
    <source>
        <strain evidence="4">JCM 14309</strain>
    </source>
</reference>
<evidence type="ECO:0000313" key="3">
    <source>
        <dbReference type="EMBL" id="GAA3050233.1"/>
    </source>
</evidence>
<feature type="region of interest" description="Disordered" evidence="1">
    <location>
        <begin position="1"/>
        <end position="22"/>
    </location>
</feature>
<feature type="transmembrane region" description="Helical" evidence="2">
    <location>
        <begin position="41"/>
        <end position="64"/>
    </location>
</feature>
<organism evidence="3 4">
    <name type="scientific">Nesterenkonia aethiopica</name>
    <dbReference type="NCBI Taxonomy" id="269144"/>
    <lineage>
        <taxon>Bacteria</taxon>
        <taxon>Bacillati</taxon>
        <taxon>Actinomycetota</taxon>
        <taxon>Actinomycetes</taxon>
        <taxon>Micrococcales</taxon>
        <taxon>Micrococcaceae</taxon>
        <taxon>Nesterenkonia</taxon>
    </lineage>
</organism>
<sequence length="215" mass="22996">MITVPFDRSMTRPSPASHPEPPARLRICESSLETVSRPEHAAYTFTLSVIAIITFLPPAVLGVAQLAPGAEPMSSWTLPTLLVSCALLGAGLWWMVSASTITVRATVEDGVAVRTWRVVRTEIPWQAIESVRPGPTGGTMEVGPRWYGPGRIGYTGGSTSVVIRIHPLYRKAARQGSIGGDTVRRLAAEYVVSVPEPEAVASKLTALRARALDAA</sequence>
<evidence type="ECO:0008006" key="5">
    <source>
        <dbReference type="Google" id="ProtNLM"/>
    </source>
</evidence>
<gene>
    <name evidence="3" type="ORF">GCM10010529_00420</name>
</gene>
<keyword evidence="4" id="KW-1185">Reference proteome</keyword>
<proteinExistence type="predicted"/>
<feature type="transmembrane region" description="Helical" evidence="2">
    <location>
        <begin position="76"/>
        <end position="96"/>
    </location>
</feature>
<keyword evidence="2" id="KW-0472">Membrane</keyword>
<protein>
    <recommendedName>
        <fullName evidence="5">PH domain-containing protein</fullName>
    </recommendedName>
</protein>